<dbReference type="Proteomes" id="UP000011668">
    <property type="component" value="Unassembled WGS sequence"/>
</dbReference>
<gene>
    <name evidence="2" type="ORF">AG1IA_05400</name>
</gene>
<dbReference type="AlphaFoldDB" id="L8WW33"/>
<keyword evidence="3" id="KW-1185">Reference proteome</keyword>
<protein>
    <submittedName>
        <fullName evidence="2">Uncharacterized protein</fullName>
    </submittedName>
</protein>
<feature type="region of interest" description="Disordered" evidence="1">
    <location>
        <begin position="152"/>
        <end position="193"/>
    </location>
</feature>
<accession>L8WW33</accession>
<organism evidence="2 3">
    <name type="scientific">Thanatephorus cucumeris (strain AG1-IA)</name>
    <name type="common">Rice sheath blight fungus</name>
    <name type="synonym">Rhizoctonia solani</name>
    <dbReference type="NCBI Taxonomy" id="983506"/>
    <lineage>
        <taxon>Eukaryota</taxon>
        <taxon>Fungi</taxon>
        <taxon>Dikarya</taxon>
        <taxon>Basidiomycota</taxon>
        <taxon>Agaricomycotina</taxon>
        <taxon>Agaricomycetes</taxon>
        <taxon>Cantharellales</taxon>
        <taxon>Ceratobasidiaceae</taxon>
        <taxon>Rhizoctonia</taxon>
        <taxon>Rhizoctonia solani AG-1</taxon>
    </lineage>
</organism>
<sequence length="226" mass="24865">MHDLCCSHRAIANQSCPWEFAIALFASVSAALHNLTGTVPYRKAIHGGPSAGKAYHSLRHAGQIHPVLTDQFRTTNLEEILTETYPFKELQAPRRTQAPTVYGILAPRPQPCTASKYKSPQNSSRERGNMMIKVACAKALKKTTVWRGLDATTKPASATKHMHQKNQPDSCGAENEQPSSQEVVASHGETSDVSGTLHRPYVCVCTEADHATIGRTRKDNDAWLRH</sequence>
<proteinExistence type="predicted"/>
<reference evidence="2 3" key="1">
    <citation type="journal article" date="2013" name="Nat. Commun.">
        <title>The evolution and pathogenic mechanisms of the rice sheath blight pathogen.</title>
        <authorList>
            <person name="Zheng A."/>
            <person name="Lin R."/>
            <person name="Xu L."/>
            <person name="Qin P."/>
            <person name="Tang C."/>
            <person name="Ai P."/>
            <person name="Zhang D."/>
            <person name="Liu Y."/>
            <person name="Sun Z."/>
            <person name="Feng H."/>
            <person name="Wang Y."/>
            <person name="Chen Y."/>
            <person name="Liang X."/>
            <person name="Fu R."/>
            <person name="Li Q."/>
            <person name="Zhang J."/>
            <person name="Yu X."/>
            <person name="Xie Z."/>
            <person name="Ding L."/>
            <person name="Guan P."/>
            <person name="Tang J."/>
            <person name="Liang Y."/>
            <person name="Wang S."/>
            <person name="Deng Q."/>
            <person name="Li S."/>
            <person name="Zhu J."/>
            <person name="Wang L."/>
            <person name="Liu H."/>
            <person name="Li P."/>
        </authorList>
    </citation>
    <scope>NUCLEOTIDE SEQUENCE [LARGE SCALE GENOMIC DNA]</scope>
    <source>
        <strain evidence="3">AG-1 IA</strain>
    </source>
</reference>
<dbReference type="EMBL" id="AFRT01001392">
    <property type="protein sequence ID" value="ELU40569.1"/>
    <property type="molecule type" value="Genomic_DNA"/>
</dbReference>
<evidence type="ECO:0000313" key="2">
    <source>
        <dbReference type="EMBL" id="ELU40569.1"/>
    </source>
</evidence>
<evidence type="ECO:0000256" key="1">
    <source>
        <dbReference type="SAM" id="MobiDB-lite"/>
    </source>
</evidence>
<name>L8WW33_THACA</name>
<evidence type="ECO:0000313" key="3">
    <source>
        <dbReference type="Proteomes" id="UP000011668"/>
    </source>
</evidence>
<dbReference type="HOGENOM" id="CLU_1225498_0_0_1"/>
<comment type="caution">
    <text evidence="2">The sequence shown here is derived from an EMBL/GenBank/DDBJ whole genome shotgun (WGS) entry which is preliminary data.</text>
</comment>